<feature type="chain" id="PRO_5045209885" description="VCBS repeat-containing protein" evidence="1">
    <location>
        <begin position="20"/>
        <end position="227"/>
    </location>
</feature>
<comment type="caution">
    <text evidence="2">The sequence shown here is derived from an EMBL/GenBank/DDBJ whole genome shotgun (WGS) entry which is preliminary data.</text>
</comment>
<evidence type="ECO:0000256" key="1">
    <source>
        <dbReference type="SAM" id="SignalP"/>
    </source>
</evidence>
<organism evidence="2 3">
    <name type="scientific">Chryseobacterium sediminis</name>
    <dbReference type="NCBI Taxonomy" id="1679494"/>
    <lineage>
        <taxon>Bacteria</taxon>
        <taxon>Pseudomonadati</taxon>
        <taxon>Bacteroidota</taxon>
        <taxon>Flavobacteriia</taxon>
        <taxon>Flavobacteriales</taxon>
        <taxon>Weeksellaceae</taxon>
        <taxon>Chryseobacterium group</taxon>
        <taxon>Chryseobacterium</taxon>
    </lineage>
</organism>
<accession>A0ABR6Q254</accession>
<reference evidence="2 3" key="1">
    <citation type="submission" date="2020-08" db="EMBL/GenBank/DDBJ databases">
        <title>Functional genomics of gut bacteria from endangered species of beetles.</title>
        <authorList>
            <person name="Carlos-Shanley C."/>
        </authorList>
    </citation>
    <scope>NUCLEOTIDE SEQUENCE [LARGE SCALE GENOMIC DNA]</scope>
    <source>
        <strain evidence="2 3">S00068</strain>
    </source>
</reference>
<protein>
    <recommendedName>
        <fullName evidence="4">VCBS repeat-containing protein</fullName>
    </recommendedName>
</protein>
<evidence type="ECO:0008006" key="4">
    <source>
        <dbReference type="Google" id="ProtNLM"/>
    </source>
</evidence>
<keyword evidence="1" id="KW-0732">Signal</keyword>
<evidence type="ECO:0000313" key="3">
    <source>
        <dbReference type="Proteomes" id="UP000587367"/>
    </source>
</evidence>
<keyword evidence="3" id="KW-1185">Reference proteome</keyword>
<gene>
    <name evidence="2" type="ORF">HNP24_002998</name>
</gene>
<dbReference type="EMBL" id="JACHKS010000001">
    <property type="protein sequence ID" value="MBB6332048.1"/>
    <property type="molecule type" value="Genomic_DNA"/>
</dbReference>
<sequence>MMKHFFSFLLVLSVSGISAQNLKDFSVPKGYTQIAETKGDLDKDGKDETILIFNTNIKASDHQNLEGTSDYTRVFYILKKGNNGLKVWKENSAILFSSGFGFYPSDNTLTINIKNNCLIIEQQFFTNSRHTQQYKHTFRFQNGDFYLIGSHDHFEDTCDFSFTNEINFSTGQVIVDREYSSCDDDTKVPESSHKEFSHKFPTLIKMNDFFIGDHKVKIPGSKEDFVF</sequence>
<dbReference type="Proteomes" id="UP000587367">
    <property type="component" value="Unassembled WGS sequence"/>
</dbReference>
<name>A0ABR6Q254_9FLAO</name>
<proteinExistence type="predicted"/>
<evidence type="ECO:0000313" key="2">
    <source>
        <dbReference type="EMBL" id="MBB6332048.1"/>
    </source>
</evidence>
<feature type="signal peptide" evidence="1">
    <location>
        <begin position="1"/>
        <end position="19"/>
    </location>
</feature>